<evidence type="ECO:0000256" key="1">
    <source>
        <dbReference type="SAM" id="MobiDB-lite"/>
    </source>
</evidence>
<feature type="region of interest" description="Disordered" evidence="1">
    <location>
        <begin position="92"/>
        <end position="134"/>
    </location>
</feature>
<name>A0A8J6IVU9_9ALTE</name>
<dbReference type="NCBIfam" id="TIGR03505">
    <property type="entry name" value="FimV_core"/>
    <property type="match status" value="1"/>
</dbReference>
<dbReference type="Proteomes" id="UP000601768">
    <property type="component" value="Unassembled WGS sequence"/>
</dbReference>
<keyword evidence="2" id="KW-0732">Signal</keyword>
<dbReference type="PROSITE" id="PS51257">
    <property type="entry name" value="PROKAR_LIPOPROTEIN"/>
    <property type="match status" value="1"/>
</dbReference>
<accession>A0A8J6IVU9</accession>
<sequence>MGFKLSALSLALVGCLTAQPAQAQTNSTGIKVEPGLTLWRIAYTYPQRGNLSVDKMMELIFFANPQAFSSDDYTSLRAGSVLVMPQTESQQSVASTQNKVLEPEQEQNPETPQTSVTAAPKAQPPKNVTPVSSVSDTTDYSNYVFPEESKQSALQTDGKLALETRYFPQDAAYTGQSQTQFSGSALLEFYLPWNDEYDGISFSPYYRYDSEDEERTHADIRELKYFHVGDSWEVHVGIDKVFWGVTETLHLVDIVNQTDFVEAPDGEDKLGQPMVHLSTLHDWGTLDFFVLPYFRERTYPGWEGRLRGPLAVDPDKVIYESAQEQKHVDYAMRWSHSWNNWETALSAFKGTSREPQLINSQNADGQLQALAFYPQITQVGIESLYIVNSWIWKLEAIRRQGNLIEDYTASDIGFEYTFYGVNDSVIDVGLLMEHQYDSRGAGISMSQNDLFIGTRIAFNDVDGSEILAGFAQDLDYSDSRSMLLEAKTRLSPAWTANLDIWLFDGKSPEEMSYWIRQDDFVQLSVEYHF</sequence>
<comment type="caution">
    <text evidence="3">The sequence shown here is derived from an EMBL/GenBank/DDBJ whole genome shotgun (WGS) entry which is preliminary data.</text>
</comment>
<evidence type="ECO:0000313" key="4">
    <source>
        <dbReference type="Proteomes" id="UP000601768"/>
    </source>
</evidence>
<feature type="chain" id="PRO_5035177603" description="LysM domain-containing protein" evidence="2">
    <location>
        <begin position="24"/>
        <end position="529"/>
    </location>
</feature>
<evidence type="ECO:0000313" key="3">
    <source>
        <dbReference type="EMBL" id="MBC3766496.1"/>
    </source>
</evidence>
<reference evidence="3" key="1">
    <citation type="journal article" date="2018" name="Int. J. Syst. Evol. Microbiol.">
        <title>Neptunicella marina gen. nov., sp. nov., isolated from surface seawater.</title>
        <authorList>
            <person name="Liu X."/>
            <person name="Lai Q."/>
            <person name="Du Y."/>
            <person name="Zhang X."/>
            <person name="Liu Z."/>
            <person name="Sun F."/>
            <person name="Shao Z."/>
        </authorList>
    </citation>
    <scope>NUCLEOTIDE SEQUENCE</scope>
    <source>
        <strain evidence="3">S27-2</strain>
    </source>
</reference>
<dbReference type="Gene3D" id="3.10.350.10">
    <property type="entry name" value="LysM domain"/>
    <property type="match status" value="1"/>
</dbReference>
<organism evidence="3 4">
    <name type="scientific">Neptunicella marina</name>
    <dbReference type="NCBI Taxonomy" id="2125989"/>
    <lineage>
        <taxon>Bacteria</taxon>
        <taxon>Pseudomonadati</taxon>
        <taxon>Pseudomonadota</taxon>
        <taxon>Gammaproteobacteria</taxon>
        <taxon>Alteromonadales</taxon>
        <taxon>Alteromonadaceae</taxon>
        <taxon>Neptunicella</taxon>
    </lineage>
</organism>
<reference evidence="3" key="2">
    <citation type="submission" date="2020-08" db="EMBL/GenBank/DDBJ databases">
        <authorList>
            <person name="Lai Q."/>
        </authorList>
    </citation>
    <scope>NUCLEOTIDE SEQUENCE</scope>
    <source>
        <strain evidence="3">S27-2</strain>
    </source>
</reference>
<evidence type="ECO:0008006" key="5">
    <source>
        <dbReference type="Google" id="ProtNLM"/>
    </source>
</evidence>
<dbReference type="RefSeq" id="WP_186507027.1">
    <property type="nucleotide sequence ID" value="NZ_JACNEP010000008.1"/>
</dbReference>
<evidence type="ECO:0000256" key="2">
    <source>
        <dbReference type="SAM" id="SignalP"/>
    </source>
</evidence>
<dbReference type="EMBL" id="JACNEP010000008">
    <property type="protein sequence ID" value="MBC3766496.1"/>
    <property type="molecule type" value="Genomic_DNA"/>
</dbReference>
<dbReference type="InterPro" id="IPR020012">
    <property type="entry name" value="LysM_FimV"/>
</dbReference>
<keyword evidence="4" id="KW-1185">Reference proteome</keyword>
<gene>
    <name evidence="3" type="ORF">H8B19_11465</name>
</gene>
<dbReference type="AlphaFoldDB" id="A0A8J6IVU9"/>
<proteinExistence type="predicted"/>
<dbReference type="InterPro" id="IPR036779">
    <property type="entry name" value="LysM_dom_sf"/>
</dbReference>
<protein>
    <recommendedName>
        <fullName evidence="5">LysM domain-containing protein</fullName>
    </recommendedName>
</protein>
<feature type="signal peptide" evidence="2">
    <location>
        <begin position="1"/>
        <end position="23"/>
    </location>
</feature>